<reference evidence="1" key="1">
    <citation type="submission" date="2025-08" db="UniProtKB">
        <authorList>
            <consortium name="Ensembl"/>
        </authorList>
    </citation>
    <scope>IDENTIFICATION</scope>
</reference>
<dbReference type="STRING" id="8078.ENSFHEP00000006046"/>
<name>A0A3Q2P1Y7_FUNHE</name>
<accession>A0A3Q2P1Y7</accession>
<protein>
    <submittedName>
        <fullName evidence="1">Uncharacterized protein</fullName>
    </submittedName>
</protein>
<sequence length="108" mass="12253">MTALQVIHLQVTFPRHQRAKSDQFQKSWKQFYRNSHKTQVSLCFFTLSLLTSCISATPVKGTADLQICLKGLKDAIEKSDAMLYTPSTTSQTVSRKYSVSDAITYTRE</sequence>
<dbReference type="Proteomes" id="UP000265000">
    <property type="component" value="Unplaced"/>
</dbReference>
<organism evidence="1 2">
    <name type="scientific">Fundulus heteroclitus</name>
    <name type="common">Killifish</name>
    <name type="synonym">Mummichog</name>
    <dbReference type="NCBI Taxonomy" id="8078"/>
    <lineage>
        <taxon>Eukaryota</taxon>
        <taxon>Metazoa</taxon>
        <taxon>Chordata</taxon>
        <taxon>Craniata</taxon>
        <taxon>Vertebrata</taxon>
        <taxon>Euteleostomi</taxon>
        <taxon>Actinopterygii</taxon>
        <taxon>Neopterygii</taxon>
        <taxon>Teleostei</taxon>
        <taxon>Neoteleostei</taxon>
        <taxon>Acanthomorphata</taxon>
        <taxon>Ovalentaria</taxon>
        <taxon>Atherinomorphae</taxon>
        <taxon>Cyprinodontiformes</taxon>
        <taxon>Fundulidae</taxon>
        <taxon>Fundulus</taxon>
    </lineage>
</organism>
<keyword evidence="2" id="KW-1185">Reference proteome</keyword>
<dbReference type="Ensembl" id="ENSFHET00000006164.1">
    <property type="protein sequence ID" value="ENSFHEP00000006046.1"/>
    <property type="gene ID" value="ENSFHEG00000007042.1"/>
</dbReference>
<reference evidence="1" key="2">
    <citation type="submission" date="2025-09" db="UniProtKB">
        <authorList>
            <consortium name="Ensembl"/>
        </authorList>
    </citation>
    <scope>IDENTIFICATION</scope>
</reference>
<dbReference type="GeneTree" id="ENSGT00490000044733"/>
<proteinExistence type="predicted"/>
<evidence type="ECO:0000313" key="2">
    <source>
        <dbReference type="Proteomes" id="UP000265000"/>
    </source>
</evidence>
<evidence type="ECO:0000313" key="1">
    <source>
        <dbReference type="Ensembl" id="ENSFHEP00000006046.1"/>
    </source>
</evidence>
<dbReference type="AlphaFoldDB" id="A0A3Q2P1Y7"/>